<dbReference type="CDD" id="cd15203">
    <property type="entry name" value="7tmA_NPYR-like"/>
    <property type="match status" value="1"/>
</dbReference>
<evidence type="ECO:0000256" key="5">
    <source>
        <dbReference type="ARBA" id="ARBA00023040"/>
    </source>
</evidence>
<comment type="similarity">
    <text evidence="2 9">Belongs to the G-protein coupled receptor 1 family.</text>
</comment>
<evidence type="ECO:0000256" key="6">
    <source>
        <dbReference type="ARBA" id="ARBA00023136"/>
    </source>
</evidence>
<evidence type="ECO:0000313" key="13">
    <source>
        <dbReference type="Proteomes" id="UP000695022"/>
    </source>
</evidence>
<dbReference type="InterPro" id="IPR000276">
    <property type="entry name" value="GPCR_Rhodpsn"/>
</dbReference>
<dbReference type="InterPro" id="IPR000611">
    <property type="entry name" value="NPY_rcpt"/>
</dbReference>
<feature type="transmembrane region" description="Helical" evidence="11">
    <location>
        <begin position="103"/>
        <end position="126"/>
    </location>
</feature>
<feature type="transmembrane region" description="Helical" evidence="11">
    <location>
        <begin position="182"/>
        <end position="206"/>
    </location>
</feature>
<dbReference type="SMART" id="SM01381">
    <property type="entry name" value="7TM_GPCR_Srsx"/>
    <property type="match status" value="1"/>
</dbReference>
<protein>
    <submittedName>
        <fullName evidence="14">Prolactin-releasing peptide receptor-like</fullName>
    </submittedName>
</protein>
<evidence type="ECO:0000259" key="12">
    <source>
        <dbReference type="PROSITE" id="PS50262"/>
    </source>
</evidence>
<gene>
    <name evidence="14" type="primary">LOC106810870</name>
</gene>
<evidence type="ECO:0000256" key="2">
    <source>
        <dbReference type="ARBA" id="ARBA00010663"/>
    </source>
</evidence>
<evidence type="ECO:0000256" key="9">
    <source>
        <dbReference type="RuleBase" id="RU000688"/>
    </source>
</evidence>
<dbReference type="PROSITE" id="PS50262">
    <property type="entry name" value="G_PROTEIN_RECEP_F1_2"/>
    <property type="match status" value="1"/>
</dbReference>
<keyword evidence="5 9" id="KW-0297">G-protein coupled receptor</keyword>
<reference evidence="14" key="1">
    <citation type="submission" date="2025-08" db="UniProtKB">
        <authorList>
            <consortium name="RefSeq"/>
        </authorList>
    </citation>
    <scope>IDENTIFICATION</scope>
</reference>
<feature type="compositionally biased region" description="Basic and acidic residues" evidence="10">
    <location>
        <begin position="388"/>
        <end position="397"/>
    </location>
</feature>
<evidence type="ECO:0000256" key="10">
    <source>
        <dbReference type="SAM" id="MobiDB-lite"/>
    </source>
</evidence>
<organism evidence="13 14">
    <name type="scientific">Priapulus caudatus</name>
    <name type="common">Priapulid worm</name>
    <dbReference type="NCBI Taxonomy" id="37621"/>
    <lineage>
        <taxon>Eukaryota</taxon>
        <taxon>Metazoa</taxon>
        <taxon>Ecdysozoa</taxon>
        <taxon>Scalidophora</taxon>
        <taxon>Priapulida</taxon>
        <taxon>Priapulimorpha</taxon>
        <taxon>Priapulimorphida</taxon>
        <taxon>Priapulidae</taxon>
        <taxon>Priapulus</taxon>
    </lineage>
</organism>
<dbReference type="Gene3D" id="1.20.1070.10">
    <property type="entry name" value="Rhodopsin 7-helix transmembrane proteins"/>
    <property type="match status" value="1"/>
</dbReference>
<proteinExistence type="inferred from homology"/>
<feature type="transmembrane region" description="Helical" evidence="11">
    <location>
        <begin position="26"/>
        <end position="51"/>
    </location>
</feature>
<evidence type="ECO:0000256" key="7">
    <source>
        <dbReference type="ARBA" id="ARBA00023170"/>
    </source>
</evidence>
<evidence type="ECO:0000313" key="14">
    <source>
        <dbReference type="RefSeq" id="XP_014669822.1"/>
    </source>
</evidence>
<dbReference type="SUPFAM" id="SSF81321">
    <property type="entry name" value="Family A G protein-coupled receptor-like"/>
    <property type="match status" value="1"/>
</dbReference>
<dbReference type="InterPro" id="IPR017452">
    <property type="entry name" value="GPCR_Rhodpsn_7TM"/>
</dbReference>
<feature type="transmembrane region" description="Helical" evidence="11">
    <location>
        <begin position="63"/>
        <end position="83"/>
    </location>
</feature>
<dbReference type="Proteomes" id="UP000695022">
    <property type="component" value="Unplaced"/>
</dbReference>
<dbReference type="GeneID" id="106810870"/>
<dbReference type="PROSITE" id="PS00237">
    <property type="entry name" value="G_PROTEIN_RECEP_F1_1"/>
    <property type="match status" value="1"/>
</dbReference>
<dbReference type="PRINTS" id="PR01012">
    <property type="entry name" value="NRPEPTIDEYR"/>
</dbReference>
<feature type="transmembrane region" description="Helical" evidence="11">
    <location>
        <begin position="138"/>
        <end position="162"/>
    </location>
</feature>
<evidence type="ECO:0000256" key="1">
    <source>
        <dbReference type="ARBA" id="ARBA00004141"/>
    </source>
</evidence>
<name>A0ABM1ECA1_PRICU</name>
<dbReference type="Pfam" id="PF00001">
    <property type="entry name" value="7tm_1"/>
    <property type="match status" value="1"/>
</dbReference>
<dbReference type="RefSeq" id="XP_014669822.1">
    <property type="nucleotide sequence ID" value="XM_014814336.1"/>
</dbReference>
<keyword evidence="13" id="KW-1185">Reference proteome</keyword>
<evidence type="ECO:0000256" key="3">
    <source>
        <dbReference type="ARBA" id="ARBA00022692"/>
    </source>
</evidence>
<feature type="transmembrane region" description="Helical" evidence="11">
    <location>
        <begin position="274"/>
        <end position="300"/>
    </location>
</feature>
<keyword evidence="4 11" id="KW-1133">Transmembrane helix</keyword>
<comment type="subcellular location">
    <subcellularLocation>
        <location evidence="1">Membrane</location>
        <topology evidence="1">Multi-pass membrane protein</topology>
    </subcellularLocation>
</comment>
<keyword evidence="3 9" id="KW-0812">Transmembrane</keyword>
<accession>A0ABM1ECA1</accession>
<dbReference type="PRINTS" id="PR00237">
    <property type="entry name" value="GPCRRHODOPSN"/>
</dbReference>
<feature type="region of interest" description="Disordered" evidence="10">
    <location>
        <begin position="377"/>
        <end position="397"/>
    </location>
</feature>
<evidence type="ECO:0000256" key="8">
    <source>
        <dbReference type="ARBA" id="ARBA00023224"/>
    </source>
</evidence>
<dbReference type="PANTHER" id="PTHR24235">
    <property type="entry name" value="NEUROPEPTIDE Y RECEPTOR"/>
    <property type="match status" value="1"/>
</dbReference>
<evidence type="ECO:0000256" key="11">
    <source>
        <dbReference type="SAM" id="Phobius"/>
    </source>
</evidence>
<evidence type="ECO:0000256" key="4">
    <source>
        <dbReference type="ARBA" id="ARBA00022989"/>
    </source>
</evidence>
<dbReference type="PANTHER" id="PTHR24235:SF29">
    <property type="entry name" value="GH23382P"/>
    <property type="match status" value="1"/>
</dbReference>
<keyword evidence="8 9" id="KW-0807">Transducer</keyword>
<keyword evidence="7 9" id="KW-0675">Receptor</keyword>
<keyword evidence="6 11" id="KW-0472">Membrane</keyword>
<feature type="transmembrane region" description="Helical" evidence="11">
    <location>
        <begin position="241"/>
        <end position="262"/>
    </location>
</feature>
<feature type="domain" description="G-protein coupled receptors family 1 profile" evidence="12">
    <location>
        <begin position="42"/>
        <end position="297"/>
    </location>
</feature>
<sequence>MESEQPENATIANGTYYGIKEIHIQVMFYAAYAVIFIVGTAGNFLTCYVVVRNPAMQSVTNIFIANLAISDGLMCLISVPFTPLSTWLPAWYFGSVMCHLVPLIQAISVYVSTLTLTAIAVDRFVVICYPFKPRMKMSVCVLVLLLVWVISVSMSLPMGVYMTVDENRMCRENWPVIAHMSMYTMANLLVQFAFPLIIITFCYAMVSMRLSERVRRKMGSRTCRERDDQDIRRKRRTNRMLIGMVLIFAFCWLPLNTLHVIITGINERLAYSEHFLVTFSFCHVVAMSSTCYNPFIYAYLNDNFRKEFKSALSCCIQEPRQCRCNGNSLDTAQTTLVHAGRNSLRCDVADPETNSPANAHLKRLKLKSSIKSNQSNRSGELEYLSEAENERDATTAL</sequence>